<evidence type="ECO:0000256" key="11">
    <source>
        <dbReference type="ARBA" id="ARBA00022723"/>
    </source>
</evidence>
<evidence type="ECO:0000256" key="21">
    <source>
        <dbReference type="ARBA" id="ARBA00048778"/>
    </source>
</evidence>
<dbReference type="InterPro" id="IPR031248">
    <property type="entry name" value="RNF213"/>
</dbReference>
<keyword evidence="10" id="KW-0808">Transferase</keyword>
<evidence type="ECO:0000313" key="27">
    <source>
        <dbReference type="Proteomes" id="UP000034805"/>
    </source>
</evidence>
<keyword evidence="18" id="KW-0391">Immunity</keyword>
<dbReference type="SUPFAM" id="SSF57850">
    <property type="entry name" value="RING/U-box"/>
    <property type="match status" value="1"/>
</dbReference>
<feature type="region of interest" description="Disordered" evidence="23">
    <location>
        <begin position="1"/>
        <end position="246"/>
    </location>
</feature>
<evidence type="ECO:0000256" key="6">
    <source>
        <dbReference type="ARBA" id="ARBA00012483"/>
    </source>
</evidence>
<dbReference type="GO" id="GO:0005730">
    <property type="term" value="C:nucleolus"/>
    <property type="evidence" value="ECO:0007669"/>
    <property type="project" value="TreeGrafter"/>
</dbReference>
<dbReference type="GO" id="GO:0002040">
    <property type="term" value="P:sprouting angiogenesis"/>
    <property type="evidence" value="ECO:0007669"/>
    <property type="project" value="TreeGrafter"/>
</dbReference>
<dbReference type="GO" id="GO:0005829">
    <property type="term" value="C:cytosol"/>
    <property type="evidence" value="ECO:0007669"/>
    <property type="project" value="UniProtKB-SubCell"/>
</dbReference>
<evidence type="ECO:0000313" key="26">
    <source>
        <dbReference type="EMBL" id="KPP78107.1"/>
    </source>
</evidence>
<evidence type="ECO:0000256" key="1">
    <source>
        <dbReference type="ARBA" id="ARBA00000900"/>
    </source>
</evidence>
<feature type="compositionally biased region" description="Basic residues" evidence="23">
    <location>
        <begin position="15"/>
        <end position="26"/>
    </location>
</feature>
<keyword evidence="17" id="KW-0067">ATP-binding</keyword>
<dbReference type="InterPro" id="IPR027417">
    <property type="entry name" value="P-loop_NTPase"/>
</dbReference>
<feature type="compositionally biased region" description="Basic and acidic residues" evidence="23">
    <location>
        <begin position="2918"/>
        <end position="2962"/>
    </location>
</feature>
<keyword evidence="14" id="KW-0833">Ubl conjugation pathway</keyword>
<dbReference type="Pfam" id="PF20173">
    <property type="entry name" value="ZnF_RZ-type"/>
    <property type="match status" value="1"/>
</dbReference>
<keyword evidence="15" id="KW-0378">Hydrolase</keyword>
<dbReference type="InterPro" id="IPR003593">
    <property type="entry name" value="AAA+_ATPase"/>
</dbReference>
<dbReference type="PROSITE" id="PS00518">
    <property type="entry name" value="ZF_RING_1"/>
    <property type="match status" value="1"/>
</dbReference>
<proteinExistence type="inferred from homology"/>
<comment type="catalytic activity">
    <reaction evidence="1">
        <text>S-ubiquitinyl-[E2 ubiquitin-conjugating enzyme]-L-cysteine + [acceptor protein]-L-lysine = [E2 ubiquitin-conjugating enzyme]-L-cysteine + N(6)-ubiquitinyl-[acceptor protein]-L-lysine.</text>
        <dbReference type="EC" id="2.3.2.27"/>
    </reaction>
</comment>
<dbReference type="STRING" id="113540.ENSSFOP00015029255"/>
<dbReference type="GO" id="GO:0005524">
    <property type="term" value="F:ATP binding"/>
    <property type="evidence" value="ECO:0007669"/>
    <property type="project" value="UniProtKB-KW"/>
</dbReference>
<keyword evidence="16" id="KW-0862">Zinc</keyword>
<organism evidence="26 27">
    <name type="scientific">Scleropages formosus</name>
    <name type="common">Asian bonytongue</name>
    <name type="synonym">Osteoglossum formosum</name>
    <dbReference type="NCBI Taxonomy" id="113540"/>
    <lineage>
        <taxon>Eukaryota</taxon>
        <taxon>Metazoa</taxon>
        <taxon>Chordata</taxon>
        <taxon>Craniata</taxon>
        <taxon>Vertebrata</taxon>
        <taxon>Euteleostomi</taxon>
        <taxon>Actinopterygii</taxon>
        <taxon>Neopterygii</taxon>
        <taxon>Teleostei</taxon>
        <taxon>Osteoglossocephala</taxon>
        <taxon>Osteoglossomorpha</taxon>
        <taxon>Osteoglossiformes</taxon>
        <taxon>Osteoglossidae</taxon>
        <taxon>Scleropages</taxon>
    </lineage>
</organism>
<name>A0A0P7V7F7_SCLFO</name>
<evidence type="ECO:0000256" key="4">
    <source>
        <dbReference type="ARBA" id="ARBA00004906"/>
    </source>
</evidence>
<dbReference type="InterPro" id="IPR017907">
    <property type="entry name" value="Znf_RING_CS"/>
</dbReference>
<protein>
    <recommendedName>
        <fullName evidence="6">RING-type E3 ubiquitin transferase</fullName>
        <ecNumber evidence="6">2.3.2.27</ecNumber>
    </recommendedName>
</protein>
<accession>A0A0P7V7F7</accession>
<evidence type="ECO:0000256" key="23">
    <source>
        <dbReference type="SAM" id="MobiDB-lite"/>
    </source>
</evidence>
<dbReference type="SMART" id="SM00184">
    <property type="entry name" value="RING"/>
    <property type="match status" value="1"/>
</dbReference>
<dbReference type="EC" id="2.3.2.27" evidence="6"/>
<comment type="pathway">
    <text evidence="4">Protein modification; protein ubiquitination.</text>
</comment>
<evidence type="ECO:0000256" key="17">
    <source>
        <dbReference type="ARBA" id="ARBA00022840"/>
    </source>
</evidence>
<dbReference type="InterPro" id="IPR046439">
    <property type="entry name" value="ZF_RZ_dom"/>
</dbReference>
<dbReference type="Pfam" id="PF13445">
    <property type="entry name" value="zf-RING_UBOX"/>
    <property type="match status" value="1"/>
</dbReference>
<evidence type="ECO:0000256" key="13">
    <source>
        <dbReference type="ARBA" id="ARBA00022771"/>
    </source>
</evidence>
<feature type="region of interest" description="Disordered" evidence="23">
    <location>
        <begin position="1434"/>
        <end position="1464"/>
    </location>
</feature>
<keyword evidence="13 22" id="KW-0863">Zinc-finger</keyword>
<dbReference type="FunFam" id="3.40.50.300:FF:000491">
    <property type="entry name" value="E3 ubiquitin-protein ligase RNF213"/>
    <property type="match status" value="1"/>
</dbReference>
<gene>
    <name evidence="26" type="ORF">Z043_102416</name>
</gene>
<feature type="non-terminal residue" evidence="26">
    <location>
        <position position="1"/>
    </location>
</feature>
<evidence type="ECO:0000256" key="15">
    <source>
        <dbReference type="ARBA" id="ARBA00022801"/>
    </source>
</evidence>
<feature type="compositionally biased region" description="Polar residues" evidence="23">
    <location>
        <begin position="111"/>
        <end position="133"/>
    </location>
</feature>
<evidence type="ECO:0000256" key="7">
    <source>
        <dbReference type="ARBA" id="ARBA00022490"/>
    </source>
</evidence>
<evidence type="ECO:0000256" key="8">
    <source>
        <dbReference type="ARBA" id="ARBA00022657"/>
    </source>
</evidence>
<evidence type="ECO:0000256" key="3">
    <source>
        <dbReference type="ARBA" id="ARBA00004514"/>
    </source>
</evidence>
<dbReference type="Gene3D" id="3.40.50.300">
    <property type="entry name" value="P-loop containing nucleotide triphosphate hydrolases"/>
    <property type="match status" value="2"/>
</dbReference>
<feature type="compositionally biased region" description="Polar residues" evidence="23">
    <location>
        <begin position="1"/>
        <end position="10"/>
    </location>
</feature>
<dbReference type="InterPro" id="IPR001841">
    <property type="entry name" value="Znf_RING"/>
</dbReference>
<feature type="region of interest" description="Disordered" evidence="23">
    <location>
        <begin position="2918"/>
        <end position="3003"/>
    </location>
</feature>
<dbReference type="GO" id="GO:0006511">
    <property type="term" value="P:ubiquitin-dependent protein catabolic process"/>
    <property type="evidence" value="ECO:0007669"/>
    <property type="project" value="TreeGrafter"/>
</dbReference>
<dbReference type="GO" id="GO:2000051">
    <property type="term" value="P:negative regulation of non-canonical Wnt signaling pathway"/>
    <property type="evidence" value="ECO:0007669"/>
    <property type="project" value="TreeGrafter"/>
</dbReference>
<dbReference type="GO" id="GO:0006629">
    <property type="term" value="P:lipid metabolic process"/>
    <property type="evidence" value="ECO:0007669"/>
    <property type="project" value="UniProtKB-KW"/>
</dbReference>
<dbReference type="Gene3D" id="3.30.40.10">
    <property type="entry name" value="Zinc/RING finger domain, C3HC4 (zinc finger)"/>
    <property type="match status" value="1"/>
</dbReference>
<feature type="compositionally biased region" description="Basic and acidic residues" evidence="23">
    <location>
        <begin position="211"/>
        <end position="237"/>
    </location>
</feature>
<dbReference type="PROSITE" id="PS50089">
    <property type="entry name" value="ZF_RING_2"/>
    <property type="match status" value="1"/>
</dbReference>
<keyword evidence="11" id="KW-0479">Metal-binding</keyword>
<comment type="catalytic activity">
    <reaction evidence="21">
        <text>ATP + H2O = ADP + phosphate + H(+)</text>
        <dbReference type="Rhea" id="RHEA:13065"/>
        <dbReference type="ChEBI" id="CHEBI:15377"/>
        <dbReference type="ChEBI" id="CHEBI:15378"/>
        <dbReference type="ChEBI" id="CHEBI:30616"/>
        <dbReference type="ChEBI" id="CHEBI:43474"/>
        <dbReference type="ChEBI" id="CHEBI:456216"/>
    </reaction>
    <physiologicalReaction direction="left-to-right" evidence="21">
        <dbReference type="Rhea" id="RHEA:13066"/>
    </physiologicalReaction>
</comment>
<dbReference type="GO" id="GO:0061630">
    <property type="term" value="F:ubiquitin protein ligase activity"/>
    <property type="evidence" value="ECO:0007669"/>
    <property type="project" value="UniProtKB-EC"/>
</dbReference>
<keyword evidence="9" id="KW-0551">Lipid droplet</keyword>
<evidence type="ECO:0000256" key="5">
    <source>
        <dbReference type="ARBA" id="ARBA00006914"/>
    </source>
</evidence>
<dbReference type="GO" id="GO:0016020">
    <property type="term" value="C:membrane"/>
    <property type="evidence" value="ECO:0007669"/>
    <property type="project" value="TreeGrafter"/>
</dbReference>
<evidence type="ECO:0000256" key="20">
    <source>
        <dbReference type="ARBA" id="ARBA00023268"/>
    </source>
</evidence>
<feature type="domain" description="RING-type" evidence="24">
    <location>
        <begin position="3737"/>
        <end position="3776"/>
    </location>
</feature>
<dbReference type="InterPro" id="IPR027370">
    <property type="entry name" value="Znf-RING_euk"/>
</dbReference>
<keyword evidence="8" id="KW-0037">Angiogenesis</keyword>
<evidence type="ECO:0000256" key="18">
    <source>
        <dbReference type="ARBA" id="ARBA00022859"/>
    </source>
</evidence>
<evidence type="ECO:0000256" key="14">
    <source>
        <dbReference type="ARBA" id="ARBA00022786"/>
    </source>
</evidence>
<dbReference type="Proteomes" id="UP000034805">
    <property type="component" value="Unassembled WGS sequence"/>
</dbReference>
<keyword evidence="7" id="KW-0963">Cytoplasm</keyword>
<evidence type="ECO:0000256" key="9">
    <source>
        <dbReference type="ARBA" id="ARBA00022677"/>
    </source>
</evidence>
<evidence type="ECO:0000256" key="22">
    <source>
        <dbReference type="PROSITE-ProRule" id="PRU00175"/>
    </source>
</evidence>
<feature type="compositionally biased region" description="Basic residues" evidence="23">
    <location>
        <begin position="57"/>
        <end position="71"/>
    </location>
</feature>
<feature type="region of interest" description="Disordered" evidence="23">
    <location>
        <begin position="3023"/>
        <end position="3048"/>
    </location>
</feature>
<evidence type="ECO:0000259" key="25">
    <source>
        <dbReference type="PROSITE" id="PS51981"/>
    </source>
</evidence>
<dbReference type="PANTHER" id="PTHR22605">
    <property type="entry name" value="RZ-TYPE DOMAIN-CONTAINING PROTEIN"/>
    <property type="match status" value="1"/>
</dbReference>
<feature type="domain" description="RZ-type" evidence="25">
    <location>
        <begin position="4239"/>
        <end position="4307"/>
    </location>
</feature>
<reference evidence="26 27" key="1">
    <citation type="submission" date="2015-08" db="EMBL/GenBank/DDBJ databases">
        <title>The genome of the Asian arowana (Scleropages formosus).</title>
        <authorList>
            <person name="Tan M.H."/>
            <person name="Gan H.M."/>
            <person name="Croft L.J."/>
            <person name="Austin C.M."/>
        </authorList>
    </citation>
    <scope>NUCLEOTIDE SEQUENCE [LARGE SCALE GENOMIC DNA]</scope>
    <source>
        <strain evidence="26">Aro1</strain>
    </source>
</reference>
<evidence type="ECO:0000256" key="16">
    <source>
        <dbReference type="ARBA" id="ARBA00022833"/>
    </source>
</evidence>
<dbReference type="InterPro" id="IPR013083">
    <property type="entry name" value="Znf_RING/FYVE/PHD"/>
</dbReference>
<dbReference type="PROSITE" id="PS51981">
    <property type="entry name" value="ZF_RZ"/>
    <property type="match status" value="1"/>
</dbReference>
<dbReference type="GO" id="GO:0008270">
    <property type="term" value="F:zinc ion binding"/>
    <property type="evidence" value="ECO:0007669"/>
    <property type="project" value="UniProtKB-KW"/>
</dbReference>
<feature type="compositionally biased region" description="Basic and acidic residues" evidence="23">
    <location>
        <begin position="27"/>
        <end position="38"/>
    </location>
</feature>
<dbReference type="PANTHER" id="PTHR22605:SF21">
    <property type="entry name" value="E3 UBIQUITIN-PROTEIN LIGASE RNF213-BETA"/>
    <property type="match status" value="1"/>
</dbReference>
<sequence length="4948" mass="561034">EQHKSASSVGSEKKREKKKRNRKRKKGQEETKNVDDSKTQTPPASTLKEGEKDQMKKKTSQIRSTKGKHAGKAQAGPHTRRLTSRATQTEIKPDQVEPQAQRVESKHKETQTPLAELTSQHTQTDMTSTTEPSAEQPAPATETGGQSLEQRSQEVKPGQAGEDLRHGKAKRGPSDQNAENPKDVNQGVQGQADAQKGRDAVNIQGAKARSRSTERERRAEEHQDQTGDQGRKADTRRNGASSLAREPAGPPMFTFYIYAVLDKKFRFNQNSDQLLLLLSESYYVFQTTYFLDLSEKGCLIEAHMSVEENLILRGHRLEYKYGVQQRKNQIQEVALRWLEIPRHPEQKEMHIFEGHINRGNSWNVLHWISHWVKSGKQEVPQAWVSSAQILLDQLFEKWPAKIDQEGIQQFVQHLRSFCWNFHSAPDRLIYPDKSRPPSVNVFRLVSERFLRLIRGESKAPPLKSHCEKNPVLLGLAVFQTCMACSLDVGVKGWAELCRMMTSETALDSRHIADVKSVFTRGQFTIIGLMNQCVKSLVAELPLLLLLLRKFQEPGLDATTPSSGTEGQPWEALERVEYTSFRENIRSLTDKRSIVHSGRVDSMLQCCINIAKSTCMIAKLVSMYKAVVLSYQLVLKVAEFQHSLLAEASEEEDKDREWLFDMLRAAQSDLSQWRGDLLSKPLLTKSGALSYPKEFELWDALLNVECSVQQVSDQWSSAMERDLRRRISQDAKEGDLMEKLSTHGKAVPIPVLSAIVVESAVRFENDVVGQLLDPQSAIHHFLSEDKSKKSGGQNVVIDVEKLLTQRQRDMEAFSDQRDHMDTLIKMIRKITDFITVPELCALERQHRADLQSMSLNTLVSVQSYSSGHEKPQRCLLWYDADQTVLSMAKEMHEVQSSTLMLSLWVERASNMCSPGSMTIRMTLAQVQLAIWAPQLAQYHQLARKLAFGTVTFEELDRVLQGAGDRGEGAQIGKELDLMTRILQGQPGIELNWTEHRICQIRQYQQLRQAAESASTILGIAQQLQLRGDFMCIRSLTKMREDSFKGNTLCSLSDDLIEAQSQLSRVNQDCTACLQEFLRSKTLISWVKAELKKMSEMKVFVDLASISAGENDSEIDRVACFHDAVMGYGPLIYSLPATAGFAEFMKCTELVWDALERDKKLPQKLRDSMRWLDWLKGLRETHGSVEQSSFSLATSINSKGVYQVGWPETLQEKRTMQNLLMVKVREDSSDKRYSLAELLELQNKLMLMSSKGDHGKEQVNRFMQVFDGVQRLGHVLLQLQSSGNMLFRHWEAHVFCSPKSMPCIKVRFPLPGKAFEYRGELTEQLQELCRSMEFCHQDWVKIVGNARIQFHSLNHYTAEQIVHLCHWVFAVWRRQTSIPQSVWYLLCSLRPGCTLNNVRNACSMAIETPRRPQPQQTPLVPAVAAMERSAKISEFLSGGHGENRDRSEAVPVKSVSGLSKQDDTMEDTPSAVTVIQNAADSVENLWSCFKEDMPQYLGQNLDIFTLGRFLTHLSEMNREQVKRTMPKILCEGRPNLVLCPVTDVLSTALGFYMESPEQPLPSSDEILLCQEETTAEQVELFLRRALRQSAPGSESKIFTVISVGLLTYDVSVSMGECYEHLERSAGPHYRLIIVCPLNHQHRYVPSFFSNHKVQASMSITREKAREYLRHHFIATSLHPHVFPGNLSVWIVSSTRPAVGKSLCVKRLFERFQKAIPMARQLCIRLLEARVHLDSFMRTMEEQMQSLREQDPVLLHIDVAAVQFGLEEFLFQLLILSCLSDSEGNLWRRNTVHLITIEVLRPQPTQLPQTLNKQTVLGFLDILPTIHCRPPKEVKELAIKIQNKICQKTLDPLMDVQEFASEGIQRPYQYLKRYNRNENLDPFTYQDGSIEGNPIDCLHHFLANCGVRDPSWAELKNFSWFLNVQLKDSEYSLFCDPNFLADHLRGFKGFIIKFMILMARDFATPSINMSDQSPSLLPEDSNEDDFLACLTMRKKWESKPHPYIFFNADHISMSFLGFHVKKCPLGRINAVDPQNGAVIMGDVMSQDLLEGLQRQRISLTEDFDHLPREEKIQRISFVVGAKKGWIKGQFDPDPTYELTTDNVMKMLAIHMRLRCGIPVIIMGETGCGKTRLVRFLCDLQREGRNTENMILVKVHGGTTSDTIHRKVLEAEKLAEKNQKDFSLETILFFDEANTTESIFAIKEVLCDRCVKGHPLKVDSGLKIIAACNPYRRHSPEMVERLEHAGLGYRVNAGETEDRLGKVPLRQLVYRVQPLPPSMIPLVWDFGQLSNSAELSYIKQIVQRNVQDHSLPTQCYNVISNVLAESQRYMRSRKDECSFVSLRDVERSMRVLLWFYTHSSQLFPNLGNTTIKTLKCLALAVGVCYYPSLVSKTSYLKAISQWFPKPLNSAESIEEQISSCQDILLQNVQTRETIAKNIALKENVFLMVVCIELRIPLFLVGKPGSSKSLAKTVVADAMQGQASHCLLFRDLKEVHMVSFQCSPHSSPEGIISTFRQCARFQQDKNPDEYVSVVVLDEIGLAEDSPQMPLKTLHPLLEDGCIDNDRPDPHMKVGFVGISNWALDPAKMNRGIFVSRGDPSENELVETAKGICSSDKSVLLKIQHMFSQLAKAFLNICGTTDKNQFFGLRDYYSLVKMIFAIVKESQQEPTDCQLAEAVLRNFSGQPEDFDPLNYFQDLFQNLSEIPHPSTLQMVEKNLDRCSREESRYLLLLTTNSAALHILQQQVFARGRHPSPEIVFGSGFPKDQEYANICRNVNRVKTCMETGRTVILLNMQNLYESLYDALNQYYVYLGGQQYVDLGLGTHRVKCRVHPEFRLVVVEDQVKVYTQFPVPLINRLEKHRLDRSADLTAQQRAVLLKLKEWVQEFISLSDEAAEFELSDAFVGFHDDACASALLQTLEERSHQMKKVERRQPKKGKEEKLTDDTLVDMESREEVVQREEGEHESNNLHSNVVRMETAAADLLSSAGSEDERSLPVAEGSCDVSMDDENNESITVDEEQEYGIPESHVDAADGSDSMTDTETEEGSQSLERNEEEEIFEAAKVVLLNCATPDAVLRLKYSNLGLQEREHLRRIYFGDQRHLSLKHFLRSSISETENTNKFTEITTYSSLLTQLDIQSLGMNSCQLLLLSLHQFDTEASFCSKIRLFLRDGSQCHHILLIQMDVEESVCSNELIASAKYCTMNELHSVEPHGFSCHVVFITKLSRMAHGSQYTGFQGEELGGPVGDAVKHMESGPCLHGLSLLRSCIQQAVGLLQDPEPLAIRSTKRVEIMLALLGEPRGKSWKILEESWVPGRFTELLLRRLAVVLAQREEMMFAPGDWVNSEARKRQALQEGGTLRNTLWRSLQTTLTPLFAQFVELLDRDANLDLLCYTETSSGLVHLWLDILEDQQTLELAVPLNSSMAVQEIPVRHQLTLGEVQQPCAAPFSWLIAEHCQRLWEESEYLPVALEDSGQRVLQFTGAFAGSRLGTYLGRLSETEAVDFGHRYLRDFVLLSFRIGSEEHLEVSEEWVPQGTDFASGYAICVIAMYEMWQVFTRAVQACIAELQERTAVTPELSPAWILAAARLYAPRLDTLSHLLHLWPRLGWSVLQKDCNSDAAVMTKTSLHEYGPLLRKVELLKPCVEGAFSENYSALCSPGCLLQLEEIRIVWHGMLVVAVFLQQVVQNIDEPRLKAVALRSCALLQKVMQDSDLRKRSTLEQVIRILNLCYEESARLHFKYGTKCSVCLAEVTEPALLPCGHVFCVCCLQLSFEGGRRSCPECRATVPPDFRPAVCEQLRSALRQHQELTRRCNSFFLEVVSRFSLAEGERPEEDVVELLFSLLIIMQGSEYRTRELSPFPECVDQSPVVRSVLPKLLLQHSFEQVKGHLQHYLRNLEEHVLDREDQRELYLLFVNCFQDSLYSPKEGEALEVQRDRLQKDTSFLGRMARGQTASHRDRPAEFLLDLARLRVCLGAAARLLWQAVAFLLSVIEFPASSCLSVFMPSDDLSLANSEAVDEMKELEQRFLGQVRAVCEYGANDWHRVYLLRAINQLEGMDCVQALMKSTQWEWVFPAEIIRLQRLIPAEVDRYLCYGQPYLVLRDSVAQALMEGQADVLRDKLKELDCPPTVARVLLSLALFRQVTCRMEAAESAFRPSAQGIAVLEDFLKNSTSGEHRSLCSALLVNRVPAPQCPLFIKPGMPAHRRSLLEVLVHAAAVLQSGVLLLAPLYQIASRPQAMTESFLPTMPDDHAAEAQQWLRENRLQGYYCGNGHLCFVGECGRPVQTSTCLDCGVLIGGQNHNPVTGFTKRERTRTGHVLGEASRRADVPERNIPLAAFCTLRLLTHLAMMLGAMRDHEAVSAMIQPKVKDVLEFLWRHLEKDMEILGRSLGQNMDNTAIAVHFVLQASLQLTAAVPVTSIDLYPINTASGQQGADLSSRKRREQWEKLVCDSIINPVFQLPSDCPTHHSSFWSIPVTLTVERFSQILDQNQEQAPMLLLSLFVKRAKCVKQLRHLPDLVALQSDLLRMLPLVVERSSSQTIGQLLQQIPAGQQKKMLQARVQIFIEVWNKLRMELARSEEMAVPKALCEIELRTDGPSEFLSLSRRGPASCLGTLLDFLSETHNSLVRQSRKQHLQEDSDYSIPLDSISKAQLVLCHPERELLPLLLAHRHYTLRKGKETASSFNLQGIQGELVRRFIAGKPLIRAEMSKYVLRHQQDFSELLAEVRNKIPQEPLKGSVSGAMRTVLCSFPDVCDAVCALEVALRFLGKAGGDAHVQLLSYLRDTLRMEQHISEAVAKVLQPDPPLKQDYGLHRACSSGRISALGECNLGQSASTWQMLTCWKSELRLRNGQEPFEHLPAEYRKRLSEEERRELKAFLGATDRDAFCQELHEILLLKTSNALRDHNYPGHWDIRSTLEHHLEKKGCPVLPGLDDLSVELTLDKGPEIWKLAARFQQ</sequence>
<evidence type="ECO:0000259" key="24">
    <source>
        <dbReference type="PROSITE" id="PS50089"/>
    </source>
</evidence>
<comment type="similarity">
    <text evidence="5">Belongs to the AAA ATPase family.</text>
</comment>
<dbReference type="GO" id="GO:0005811">
    <property type="term" value="C:lipid droplet"/>
    <property type="evidence" value="ECO:0007669"/>
    <property type="project" value="UniProtKB-SubCell"/>
</dbReference>
<keyword evidence="12" id="KW-0547">Nucleotide-binding</keyword>
<keyword evidence="19" id="KW-0443">Lipid metabolism</keyword>
<evidence type="ECO:0000256" key="10">
    <source>
        <dbReference type="ARBA" id="ARBA00022679"/>
    </source>
</evidence>
<dbReference type="SUPFAM" id="SSF52540">
    <property type="entry name" value="P-loop containing nucleoside triphosphate hydrolases"/>
    <property type="match status" value="2"/>
</dbReference>
<keyword evidence="20" id="KW-0511">Multifunctional enzyme</keyword>
<comment type="caution">
    <text evidence="26">The sequence shown here is derived from an EMBL/GenBank/DDBJ whole genome shotgun (WGS) entry which is preliminary data.</text>
</comment>
<dbReference type="GO" id="GO:0016887">
    <property type="term" value="F:ATP hydrolysis activity"/>
    <property type="evidence" value="ECO:0007669"/>
    <property type="project" value="InterPro"/>
</dbReference>
<dbReference type="EMBL" id="JARO02000568">
    <property type="protein sequence ID" value="KPP78107.1"/>
    <property type="molecule type" value="Genomic_DNA"/>
</dbReference>
<evidence type="ECO:0000256" key="19">
    <source>
        <dbReference type="ARBA" id="ARBA00023098"/>
    </source>
</evidence>
<evidence type="ECO:0000256" key="12">
    <source>
        <dbReference type="ARBA" id="ARBA00022741"/>
    </source>
</evidence>
<evidence type="ECO:0000256" key="2">
    <source>
        <dbReference type="ARBA" id="ARBA00004502"/>
    </source>
</evidence>
<dbReference type="FunFam" id="3.40.50.300:FF:000804">
    <property type="entry name" value="E3 ubiquitin-protein ligase RNF213"/>
    <property type="match status" value="1"/>
</dbReference>
<dbReference type="SMART" id="SM00382">
    <property type="entry name" value="AAA"/>
    <property type="match status" value="2"/>
</dbReference>
<comment type="subcellular location">
    <subcellularLocation>
        <location evidence="3">Cytoplasm</location>
        <location evidence="3">Cytosol</location>
    </subcellularLocation>
    <subcellularLocation>
        <location evidence="2">Lipid droplet</location>
    </subcellularLocation>
</comment>
<dbReference type="GO" id="GO:0002376">
    <property type="term" value="P:immune system process"/>
    <property type="evidence" value="ECO:0007669"/>
    <property type="project" value="UniProtKB-KW"/>
</dbReference>